<dbReference type="CDD" id="cd00284">
    <property type="entry name" value="Cytochrome_b_N"/>
    <property type="match status" value="1"/>
</dbReference>
<evidence type="ECO:0000259" key="13">
    <source>
        <dbReference type="PROSITE" id="PS51002"/>
    </source>
</evidence>
<reference evidence="15 16" key="1">
    <citation type="journal article" date="2023" name="ISME J.">
        <title>Cultivation and genomic characterization of novel and ubiquitous marine nitrite-oxidizing bacteria from the Nitrospirales.</title>
        <authorList>
            <person name="Mueller A.J."/>
            <person name="Daebeler A."/>
            <person name="Herbold C.W."/>
            <person name="Kirkegaard R.H."/>
            <person name="Daims H."/>
        </authorList>
    </citation>
    <scope>NUCLEOTIDE SEQUENCE [LARGE SCALE GENOMIC DNA]</scope>
    <source>
        <strain evidence="15 16">EB</strain>
    </source>
</reference>
<dbReference type="RefSeq" id="WP_313833619.1">
    <property type="nucleotide sequence ID" value="NZ_JAQOUE010000001.1"/>
</dbReference>
<keyword evidence="16" id="KW-1185">Reference proteome</keyword>
<keyword evidence="2" id="KW-0813">Transport</keyword>
<evidence type="ECO:0000259" key="14">
    <source>
        <dbReference type="PROSITE" id="PS51007"/>
    </source>
</evidence>
<dbReference type="Pfam" id="PF00034">
    <property type="entry name" value="Cytochrom_C"/>
    <property type="match status" value="1"/>
</dbReference>
<evidence type="ECO:0000313" key="15">
    <source>
        <dbReference type="EMBL" id="MDT7043124.1"/>
    </source>
</evidence>
<keyword evidence="7" id="KW-0249">Electron transport</keyword>
<feature type="domain" description="Cytochrome b/b6 N-terminal region profile" evidence="13">
    <location>
        <begin position="5"/>
        <end position="216"/>
    </location>
</feature>
<keyword evidence="9 11" id="KW-0408">Iron</keyword>
<dbReference type="Gene3D" id="1.20.810.10">
    <property type="entry name" value="Cytochrome Bc1 Complex, Chain C"/>
    <property type="match status" value="1"/>
</dbReference>
<dbReference type="InterPro" id="IPR036909">
    <property type="entry name" value="Cyt_c-like_dom_sf"/>
</dbReference>
<sequence>MAGRIYSWLDSRLRLKPIEKTLLDEPIPGGASWNYVFGSATLFLFVLQAITGMFLAVYYVPSPDHAYDTVQFIQQEVLFGWFVRGLHHWGASAIMLAIGLHMLQVFFDGAYKPPRELMWMVGVVLFLIMMAFGFTGYLLPWDQNAYWATQVGINMAGTVPIIGDFIVHVLRGGEMLGALTLSRFFAIHVLILPSIIIFGIMLHLFILRRVGPAGPWDEARAKQGSETFYPRQVYMDAVVMLGIFIVVGVLAATIEFPLADKADPTDNSFMPVPEWYFLFYFQLLKYFHGPFAPLATWILPSIFFIGLFLLPFFDRHPERRISRRPVTLGAGMAFLTGMFVLLGISLNDLYAVPKTDPSVIRGQELVEKHSCKTCHRIHGEGGAIAPDLSFVADRRPDREWHLKHFLDPPSMSPGSFMPKFPLTEKERNDLTSYMLTLKSGA</sequence>
<accession>A0ABU3K9K0</accession>
<name>A0ABU3K9K0_9BACT</name>
<dbReference type="InterPro" id="IPR027387">
    <property type="entry name" value="Cytb/b6-like_sf"/>
</dbReference>
<keyword evidence="5 12" id="KW-0812">Transmembrane</keyword>
<keyword evidence="10 12" id="KW-0472">Membrane</keyword>
<evidence type="ECO:0000256" key="9">
    <source>
        <dbReference type="ARBA" id="ARBA00023004"/>
    </source>
</evidence>
<protein>
    <submittedName>
        <fullName evidence="15">Cytochrome b N-terminal domain-containing protein</fullName>
    </submittedName>
</protein>
<feature type="transmembrane region" description="Helical" evidence="12">
    <location>
        <begin position="151"/>
        <end position="172"/>
    </location>
</feature>
<comment type="caution">
    <text evidence="15">The sequence shown here is derived from an EMBL/GenBank/DDBJ whole genome shotgun (WGS) entry which is preliminary data.</text>
</comment>
<dbReference type="InterPro" id="IPR036150">
    <property type="entry name" value="Cyt_b/b6_C_sf"/>
</dbReference>
<feature type="transmembrane region" description="Helical" evidence="12">
    <location>
        <begin position="184"/>
        <end position="206"/>
    </location>
</feature>
<evidence type="ECO:0000256" key="2">
    <source>
        <dbReference type="ARBA" id="ARBA00022448"/>
    </source>
</evidence>
<dbReference type="Proteomes" id="UP001250932">
    <property type="component" value="Unassembled WGS sequence"/>
</dbReference>
<dbReference type="InterPro" id="IPR005798">
    <property type="entry name" value="Cyt_b/b6_C"/>
</dbReference>
<evidence type="ECO:0000256" key="8">
    <source>
        <dbReference type="ARBA" id="ARBA00022989"/>
    </source>
</evidence>
<evidence type="ECO:0000256" key="12">
    <source>
        <dbReference type="SAM" id="Phobius"/>
    </source>
</evidence>
<dbReference type="InterPro" id="IPR016174">
    <property type="entry name" value="Di-haem_cyt_TM"/>
</dbReference>
<dbReference type="Pfam" id="PF00032">
    <property type="entry name" value="Cytochrom_B_C"/>
    <property type="match status" value="1"/>
</dbReference>
<evidence type="ECO:0000256" key="4">
    <source>
        <dbReference type="ARBA" id="ARBA00022660"/>
    </source>
</evidence>
<dbReference type="EMBL" id="JAQOUE010000001">
    <property type="protein sequence ID" value="MDT7043124.1"/>
    <property type="molecule type" value="Genomic_DNA"/>
</dbReference>
<evidence type="ECO:0000313" key="16">
    <source>
        <dbReference type="Proteomes" id="UP001250932"/>
    </source>
</evidence>
<dbReference type="Pfam" id="PF00033">
    <property type="entry name" value="Cytochrome_B"/>
    <property type="match status" value="1"/>
</dbReference>
<feature type="transmembrane region" description="Helical" evidence="12">
    <location>
        <begin position="35"/>
        <end position="60"/>
    </location>
</feature>
<dbReference type="PROSITE" id="PS51007">
    <property type="entry name" value="CYTC"/>
    <property type="match status" value="1"/>
</dbReference>
<dbReference type="PANTHER" id="PTHR19271">
    <property type="entry name" value="CYTOCHROME B"/>
    <property type="match status" value="1"/>
</dbReference>
<dbReference type="SUPFAM" id="SSF81648">
    <property type="entry name" value="a domain/subunit of cytochrome bc1 complex (Ubiquinol-cytochrome c reductase)"/>
    <property type="match status" value="1"/>
</dbReference>
<keyword evidence="8 12" id="KW-1133">Transmembrane helix</keyword>
<proteinExistence type="predicted"/>
<comment type="subcellular location">
    <subcellularLocation>
        <location evidence="1">Membrane</location>
        <topology evidence="1">Multi-pass membrane protein</topology>
    </subcellularLocation>
</comment>
<feature type="transmembrane region" description="Helical" evidence="12">
    <location>
        <begin position="237"/>
        <end position="256"/>
    </location>
</feature>
<evidence type="ECO:0000256" key="5">
    <source>
        <dbReference type="ARBA" id="ARBA00022692"/>
    </source>
</evidence>
<dbReference type="InterPro" id="IPR048259">
    <property type="entry name" value="Cytochrome_b_N_euk/bac"/>
</dbReference>
<gene>
    <name evidence="15" type="ORF">PPG34_12255</name>
</gene>
<feature type="transmembrane region" description="Helical" evidence="12">
    <location>
        <begin position="119"/>
        <end position="139"/>
    </location>
</feature>
<feature type="transmembrane region" description="Helical" evidence="12">
    <location>
        <begin position="325"/>
        <end position="346"/>
    </location>
</feature>
<evidence type="ECO:0000256" key="7">
    <source>
        <dbReference type="ARBA" id="ARBA00022982"/>
    </source>
</evidence>
<feature type="transmembrane region" description="Helical" evidence="12">
    <location>
        <begin position="294"/>
        <end position="313"/>
    </location>
</feature>
<feature type="transmembrane region" description="Helical" evidence="12">
    <location>
        <begin position="86"/>
        <end position="107"/>
    </location>
</feature>
<dbReference type="InterPro" id="IPR009056">
    <property type="entry name" value="Cyt_c-like_dom"/>
</dbReference>
<dbReference type="SUPFAM" id="SSF46626">
    <property type="entry name" value="Cytochrome c"/>
    <property type="match status" value="1"/>
</dbReference>
<organism evidence="15 16">
    <name type="scientific">Candidatus Nitronereus thalassa</name>
    <dbReference type="NCBI Taxonomy" id="3020898"/>
    <lineage>
        <taxon>Bacteria</taxon>
        <taxon>Pseudomonadati</taxon>
        <taxon>Nitrospirota</taxon>
        <taxon>Nitrospiria</taxon>
        <taxon>Nitrospirales</taxon>
        <taxon>Nitrospiraceae</taxon>
        <taxon>Candidatus Nitronereus</taxon>
    </lineage>
</organism>
<evidence type="ECO:0000256" key="11">
    <source>
        <dbReference type="PROSITE-ProRule" id="PRU00433"/>
    </source>
</evidence>
<evidence type="ECO:0000256" key="1">
    <source>
        <dbReference type="ARBA" id="ARBA00004141"/>
    </source>
</evidence>
<dbReference type="PROSITE" id="PS51002">
    <property type="entry name" value="CYTB_NTER"/>
    <property type="match status" value="1"/>
</dbReference>
<evidence type="ECO:0000256" key="6">
    <source>
        <dbReference type="ARBA" id="ARBA00022723"/>
    </source>
</evidence>
<dbReference type="PANTHER" id="PTHR19271:SF16">
    <property type="entry name" value="CYTOCHROME B"/>
    <property type="match status" value="1"/>
</dbReference>
<dbReference type="InterPro" id="IPR005797">
    <property type="entry name" value="Cyt_b/b6_N"/>
</dbReference>
<dbReference type="Gene3D" id="1.10.760.10">
    <property type="entry name" value="Cytochrome c-like domain"/>
    <property type="match status" value="1"/>
</dbReference>
<evidence type="ECO:0000256" key="3">
    <source>
        <dbReference type="ARBA" id="ARBA00022617"/>
    </source>
</evidence>
<keyword evidence="3 11" id="KW-0349">Heme</keyword>
<dbReference type="SUPFAM" id="SSF81342">
    <property type="entry name" value="Transmembrane di-heme cytochromes"/>
    <property type="match status" value="1"/>
</dbReference>
<keyword evidence="4" id="KW-0679">Respiratory chain</keyword>
<evidence type="ECO:0000256" key="10">
    <source>
        <dbReference type="ARBA" id="ARBA00023136"/>
    </source>
</evidence>
<keyword evidence="6 11" id="KW-0479">Metal-binding</keyword>
<feature type="domain" description="Cytochrome c" evidence="14">
    <location>
        <begin position="357"/>
        <end position="438"/>
    </location>
</feature>